<dbReference type="EMBL" id="BONY01000001">
    <property type="protein sequence ID" value="GIH02071.1"/>
    <property type="molecule type" value="Genomic_DNA"/>
</dbReference>
<comment type="caution">
    <text evidence="5">The sequence shown here is derived from an EMBL/GenBank/DDBJ whole genome shotgun (WGS) entry which is preliminary data.</text>
</comment>
<name>A0A8J3Q1U7_9ACTN</name>
<keyword evidence="2" id="KW-0560">Oxidoreductase</keyword>
<evidence type="ECO:0000256" key="1">
    <source>
        <dbReference type="ARBA" id="ARBA00006382"/>
    </source>
</evidence>
<dbReference type="SUPFAM" id="SSF51735">
    <property type="entry name" value="NAD(P)-binding Rossmann-fold domains"/>
    <property type="match status" value="1"/>
</dbReference>
<dbReference type="InterPro" id="IPR046346">
    <property type="entry name" value="Aminoacid_DH-like_N_sf"/>
</dbReference>
<dbReference type="SUPFAM" id="SSF53223">
    <property type="entry name" value="Aminoacid dehydrogenase-like, N-terminal domain"/>
    <property type="match status" value="1"/>
</dbReference>
<dbReference type="Pfam" id="PF00208">
    <property type="entry name" value="ELFV_dehydrog"/>
    <property type="match status" value="1"/>
</dbReference>
<evidence type="ECO:0000313" key="6">
    <source>
        <dbReference type="Proteomes" id="UP000612899"/>
    </source>
</evidence>
<dbReference type="PANTHER" id="PTHR11606">
    <property type="entry name" value="GLUTAMATE DEHYDROGENASE"/>
    <property type="match status" value="1"/>
</dbReference>
<dbReference type="Gene3D" id="3.40.50.10860">
    <property type="entry name" value="Leucine Dehydrogenase, chain A, domain 1"/>
    <property type="match status" value="1"/>
</dbReference>
<feature type="region of interest" description="Disordered" evidence="3">
    <location>
        <begin position="365"/>
        <end position="387"/>
    </location>
</feature>
<gene>
    <name evidence="5" type="primary">gdhA</name>
    <name evidence="5" type="ORF">Rhe02_01380</name>
</gene>
<feature type="domain" description="Glutamate/phenylalanine/leucine/valine/L-tryptophan dehydrogenase C-terminal" evidence="4">
    <location>
        <begin position="158"/>
        <end position="370"/>
    </location>
</feature>
<dbReference type="RefSeq" id="WP_203906014.1">
    <property type="nucleotide sequence ID" value="NZ_BONY01000001.1"/>
</dbReference>
<proteinExistence type="inferred from homology"/>
<evidence type="ECO:0000313" key="5">
    <source>
        <dbReference type="EMBL" id="GIH02071.1"/>
    </source>
</evidence>
<dbReference type="InterPro" id="IPR006097">
    <property type="entry name" value="Glu/Leu/Phe/Val/Trp_DH_dimer"/>
</dbReference>
<organism evidence="5 6">
    <name type="scientific">Rhizocola hellebori</name>
    <dbReference type="NCBI Taxonomy" id="1392758"/>
    <lineage>
        <taxon>Bacteria</taxon>
        <taxon>Bacillati</taxon>
        <taxon>Actinomycetota</taxon>
        <taxon>Actinomycetes</taxon>
        <taxon>Micromonosporales</taxon>
        <taxon>Micromonosporaceae</taxon>
        <taxon>Rhizocola</taxon>
    </lineage>
</organism>
<dbReference type="GO" id="GO:0006538">
    <property type="term" value="P:L-glutamate catabolic process"/>
    <property type="evidence" value="ECO:0007669"/>
    <property type="project" value="TreeGrafter"/>
</dbReference>
<accession>A0A8J3Q1U7</accession>
<dbReference type="AlphaFoldDB" id="A0A8J3Q1U7"/>
<protein>
    <submittedName>
        <fullName evidence="5">Glutamate dehydrogenase</fullName>
    </submittedName>
</protein>
<dbReference type="GO" id="GO:0004352">
    <property type="term" value="F:glutamate dehydrogenase (NAD+) activity"/>
    <property type="evidence" value="ECO:0007669"/>
    <property type="project" value="TreeGrafter"/>
</dbReference>
<evidence type="ECO:0000256" key="3">
    <source>
        <dbReference type="SAM" id="MobiDB-lite"/>
    </source>
</evidence>
<dbReference type="Pfam" id="PF02812">
    <property type="entry name" value="ELFV_dehydrog_N"/>
    <property type="match status" value="1"/>
</dbReference>
<dbReference type="Proteomes" id="UP000612899">
    <property type="component" value="Unassembled WGS sequence"/>
</dbReference>
<comment type="similarity">
    <text evidence="1">Belongs to the Glu/Leu/Phe/Val dehydrogenases family.</text>
</comment>
<dbReference type="InterPro" id="IPR006096">
    <property type="entry name" value="Glu/Leu/Phe/Val/Trp_DH_C"/>
</dbReference>
<dbReference type="Gene3D" id="3.40.50.720">
    <property type="entry name" value="NAD(P)-binding Rossmann-like Domain"/>
    <property type="match status" value="1"/>
</dbReference>
<evidence type="ECO:0000256" key="2">
    <source>
        <dbReference type="ARBA" id="ARBA00023002"/>
    </source>
</evidence>
<dbReference type="PANTHER" id="PTHR11606:SF13">
    <property type="entry name" value="GLUTAMATE DEHYDROGENASE 1, MITOCHONDRIAL"/>
    <property type="match status" value="1"/>
</dbReference>
<evidence type="ECO:0000259" key="4">
    <source>
        <dbReference type="SMART" id="SM00839"/>
    </source>
</evidence>
<dbReference type="InterPro" id="IPR036291">
    <property type="entry name" value="NAD(P)-bd_dom_sf"/>
</dbReference>
<reference evidence="5" key="1">
    <citation type="submission" date="2021-01" db="EMBL/GenBank/DDBJ databases">
        <title>Whole genome shotgun sequence of Rhizocola hellebori NBRC 109834.</title>
        <authorList>
            <person name="Komaki H."/>
            <person name="Tamura T."/>
        </authorList>
    </citation>
    <scope>NUCLEOTIDE SEQUENCE</scope>
    <source>
        <strain evidence="5">NBRC 109834</strain>
    </source>
</reference>
<keyword evidence="6" id="KW-1185">Reference proteome</keyword>
<dbReference type="SMART" id="SM00839">
    <property type="entry name" value="ELFV_dehydrog"/>
    <property type="match status" value="1"/>
</dbReference>
<sequence>MTTLIEYEDPAEGFRGWLAYDGMQSPLAAGGCRMQAGLTADELAVLAGRMTLKQRVLGINVDGAKCGIDYDPRRGGARAALGRFMAFIADQMRTRFSMGPDMGTKWPELNQLAARAGLPSIKYAIKHAQGLSDTEFFARIGRLDDRVGPLTLTQRRAGHALAHAAIAAARAAGVTGAITCAMQGFGNLGLAAACSLAEEGVMLTALADEHGCVAQQDGLDVAAMLRTTLGAPVPQLLTPGERLESGELFQRPADVLILAGCADAMGDKDTASAAFGSVVVGANCGLSEAAEDALHHRGVLVVPDFIGGIGGSASMEALFGPPEPPTAEQVLDNLARLMRELVGDLITGARESGVAPRTAAKQLAADAQPDPHAPPYGQSRYLASTVH</sequence>